<dbReference type="AlphaFoldDB" id="A0A6F8YNT2"/>
<organism evidence="2 3">
    <name type="scientific">Phytohabitans suffuscus</name>
    <dbReference type="NCBI Taxonomy" id="624315"/>
    <lineage>
        <taxon>Bacteria</taxon>
        <taxon>Bacillati</taxon>
        <taxon>Actinomycetota</taxon>
        <taxon>Actinomycetes</taxon>
        <taxon>Micromonosporales</taxon>
        <taxon>Micromonosporaceae</taxon>
    </lineage>
</organism>
<name>A0A6F8YNT2_9ACTN</name>
<proteinExistence type="predicted"/>
<dbReference type="RefSeq" id="WP_232074946.1">
    <property type="nucleotide sequence ID" value="NZ_AP022871.1"/>
</dbReference>
<keyword evidence="1" id="KW-1133">Transmembrane helix</keyword>
<sequence length="73" mass="7680">MAGSEPVTSPDQRKPGGRKASRIGAVFTILVLLSMLIGNHTGRIEDIFLIVIAAGLALALVGDVVLRRNGLRS</sequence>
<dbReference type="InterPro" id="IPR024341">
    <property type="entry name" value="DUF2631"/>
</dbReference>
<evidence type="ECO:0000256" key="1">
    <source>
        <dbReference type="SAM" id="Phobius"/>
    </source>
</evidence>
<reference evidence="2 3" key="2">
    <citation type="submission" date="2020-03" db="EMBL/GenBank/DDBJ databases">
        <authorList>
            <person name="Ichikawa N."/>
            <person name="Kimura A."/>
            <person name="Kitahashi Y."/>
            <person name="Uohara A."/>
        </authorList>
    </citation>
    <scope>NUCLEOTIDE SEQUENCE [LARGE SCALE GENOMIC DNA]</scope>
    <source>
        <strain evidence="2 3">NBRC 105367</strain>
    </source>
</reference>
<accession>A0A6F8YNT2</accession>
<dbReference type="EMBL" id="AP022871">
    <property type="protein sequence ID" value="BCB87631.1"/>
    <property type="molecule type" value="Genomic_DNA"/>
</dbReference>
<feature type="transmembrane region" description="Helical" evidence="1">
    <location>
        <begin position="47"/>
        <end position="66"/>
    </location>
</feature>
<dbReference type="Proteomes" id="UP000503011">
    <property type="component" value="Chromosome"/>
</dbReference>
<reference evidence="2 3" key="1">
    <citation type="submission" date="2020-03" db="EMBL/GenBank/DDBJ databases">
        <title>Whole genome shotgun sequence of Phytohabitans suffuscus NBRC 105367.</title>
        <authorList>
            <person name="Komaki H."/>
            <person name="Tamura T."/>
        </authorList>
    </citation>
    <scope>NUCLEOTIDE SEQUENCE [LARGE SCALE GENOMIC DNA]</scope>
    <source>
        <strain evidence="2 3">NBRC 105367</strain>
    </source>
</reference>
<keyword evidence="3" id="KW-1185">Reference proteome</keyword>
<gene>
    <name evidence="2" type="ORF">Psuf_049440</name>
</gene>
<evidence type="ECO:0008006" key="4">
    <source>
        <dbReference type="Google" id="ProtNLM"/>
    </source>
</evidence>
<keyword evidence="1" id="KW-0472">Membrane</keyword>
<evidence type="ECO:0000313" key="3">
    <source>
        <dbReference type="Proteomes" id="UP000503011"/>
    </source>
</evidence>
<keyword evidence="1" id="KW-0812">Transmembrane</keyword>
<protein>
    <recommendedName>
        <fullName evidence="4">DUF2631 domain-containing protein</fullName>
    </recommendedName>
</protein>
<dbReference type="Pfam" id="PF10939">
    <property type="entry name" value="DUF2631"/>
    <property type="match status" value="1"/>
</dbReference>
<dbReference type="KEGG" id="psuu:Psuf_049440"/>
<feature type="transmembrane region" description="Helical" evidence="1">
    <location>
        <begin position="23"/>
        <end position="41"/>
    </location>
</feature>
<evidence type="ECO:0000313" key="2">
    <source>
        <dbReference type="EMBL" id="BCB87631.1"/>
    </source>
</evidence>